<proteinExistence type="inferred from homology"/>
<comment type="subunit">
    <text evidence="2 10">Homodimer.</text>
</comment>
<gene>
    <name evidence="12" type="ORF">NMS_2686</name>
</gene>
<dbReference type="Pfam" id="PF01725">
    <property type="entry name" value="Ham1p_like"/>
    <property type="match status" value="1"/>
</dbReference>
<dbReference type="AlphaFoldDB" id="W8VT24"/>
<feature type="binding site" evidence="10">
    <location>
        <position position="171"/>
    </location>
    <ligand>
        <name>substrate</name>
    </ligand>
</feature>
<dbReference type="GO" id="GO:0036222">
    <property type="term" value="F:XTP diphosphatase activity"/>
    <property type="evidence" value="ECO:0007669"/>
    <property type="project" value="UniProtKB-UniRule"/>
</dbReference>
<dbReference type="OrthoDB" id="9807456at2"/>
<dbReference type="GO" id="GO:0009117">
    <property type="term" value="P:nucleotide metabolic process"/>
    <property type="evidence" value="ECO:0007669"/>
    <property type="project" value="UniProtKB-KW"/>
</dbReference>
<dbReference type="PANTHER" id="PTHR11067:SF9">
    <property type="entry name" value="INOSINE TRIPHOSPHATE PYROPHOSPHATASE"/>
    <property type="match status" value="1"/>
</dbReference>
<dbReference type="HAMAP" id="MF_01405">
    <property type="entry name" value="Non_canon_purine_NTPase"/>
    <property type="match status" value="1"/>
</dbReference>
<evidence type="ECO:0000313" key="12">
    <source>
        <dbReference type="EMBL" id="BAO56695.1"/>
    </source>
</evidence>
<organism evidence="12 13">
    <name type="scientific">Nonlabens marinus S1-08</name>
    <dbReference type="NCBI Taxonomy" id="1454201"/>
    <lineage>
        <taxon>Bacteria</taxon>
        <taxon>Pseudomonadati</taxon>
        <taxon>Bacteroidota</taxon>
        <taxon>Flavobacteriia</taxon>
        <taxon>Flavobacteriales</taxon>
        <taxon>Flavobacteriaceae</taxon>
        <taxon>Nonlabens</taxon>
    </lineage>
</organism>
<accession>W8VT24</accession>
<dbReference type="InterPro" id="IPR029001">
    <property type="entry name" value="ITPase-like_fam"/>
</dbReference>
<keyword evidence="5 10" id="KW-0378">Hydrolase</keyword>
<evidence type="ECO:0000256" key="2">
    <source>
        <dbReference type="ARBA" id="ARBA00011738"/>
    </source>
</evidence>
<comment type="function">
    <text evidence="10">Pyrophosphatase that catalyzes the hydrolysis of nucleoside triphosphates to their monophosphate derivatives, with a high preference for the non-canonical purine nucleotides XTP (xanthosine triphosphate), dITP (deoxyinosine triphosphate) and ITP. Seems to function as a house-cleaning enzyme that removes non-canonical purine nucleotides from the nucleotide pool, thus preventing their incorporation into DNA/RNA and avoiding chromosomal lesions.</text>
</comment>
<dbReference type="Proteomes" id="UP000031760">
    <property type="component" value="Chromosome"/>
</dbReference>
<keyword evidence="7 10" id="KW-0546">Nucleotide metabolism</keyword>
<dbReference type="Gene3D" id="3.90.950.10">
    <property type="match status" value="1"/>
</dbReference>
<evidence type="ECO:0000256" key="4">
    <source>
        <dbReference type="ARBA" id="ARBA00022741"/>
    </source>
</evidence>
<dbReference type="FunFam" id="3.90.950.10:FF:000001">
    <property type="entry name" value="dITP/XTP pyrophosphatase"/>
    <property type="match status" value="1"/>
</dbReference>
<feature type="active site" description="Proton acceptor" evidence="10">
    <location>
        <position position="68"/>
    </location>
</feature>
<dbReference type="InterPro" id="IPR002637">
    <property type="entry name" value="RdgB/HAM1"/>
</dbReference>
<dbReference type="GO" id="GO:0046872">
    <property type="term" value="F:metal ion binding"/>
    <property type="evidence" value="ECO:0007669"/>
    <property type="project" value="UniProtKB-KW"/>
</dbReference>
<dbReference type="EMBL" id="AP014548">
    <property type="protein sequence ID" value="BAO56695.1"/>
    <property type="molecule type" value="Genomic_DNA"/>
</dbReference>
<dbReference type="RefSeq" id="WP_041497198.1">
    <property type="nucleotide sequence ID" value="NZ_AP014548.1"/>
</dbReference>
<feature type="binding site" evidence="10">
    <location>
        <position position="69"/>
    </location>
    <ligand>
        <name>substrate</name>
    </ligand>
</feature>
<dbReference type="GO" id="GO:0009146">
    <property type="term" value="P:purine nucleoside triphosphate catabolic process"/>
    <property type="evidence" value="ECO:0007669"/>
    <property type="project" value="UniProtKB-UniRule"/>
</dbReference>
<protein>
    <recommendedName>
        <fullName evidence="10">dITP/XTP pyrophosphatase</fullName>
        <ecNumber evidence="10">3.6.1.66</ecNumber>
    </recommendedName>
    <alternativeName>
        <fullName evidence="10">Non-canonical purine NTP pyrophosphatase</fullName>
    </alternativeName>
    <alternativeName>
        <fullName evidence="10">Non-standard purine NTP pyrophosphatase</fullName>
    </alternativeName>
    <alternativeName>
        <fullName evidence="10">Nucleoside-triphosphate diphosphatase</fullName>
    </alternativeName>
    <alternativeName>
        <fullName evidence="10">Nucleoside-triphosphate pyrophosphatase</fullName>
        <shortName evidence="10">NTPase</shortName>
    </alternativeName>
</protein>
<name>W8VT24_9FLAO</name>
<dbReference type="SUPFAM" id="SSF52972">
    <property type="entry name" value="ITPase-like"/>
    <property type="match status" value="1"/>
</dbReference>
<dbReference type="CDD" id="cd00515">
    <property type="entry name" value="HAM1"/>
    <property type="match status" value="1"/>
</dbReference>
<dbReference type="HOGENOM" id="CLU_082080_0_2_10"/>
<keyword evidence="3 10" id="KW-0479">Metal-binding</keyword>
<comment type="caution">
    <text evidence="10">Lacks conserved residue(s) required for the propagation of feature annotation.</text>
</comment>
<keyword evidence="6 10" id="KW-0460">Magnesium</keyword>
<dbReference type="STRING" id="1454201.NMS_2686"/>
<dbReference type="GO" id="GO:0005829">
    <property type="term" value="C:cytosol"/>
    <property type="evidence" value="ECO:0007669"/>
    <property type="project" value="TreeGrafter"/>
</dbReference>
<evidence type="ECO:0000256" key="10">
    <source>
        <dbReference type="HAMAP-Rule" id="MF_01405"/>
    </source>
</evidence>
<comment type="catalytic activity">
    <reaction evidence="10">
        <text>ITP + H2O = IMP + diphosphate + H(+)</text>
        <dbReference type="Rhea" id="RHEA:29399"/>
        <dbReference type="ChEBI" id="CHEBI:15377"/>
        <dbReference type="ChEBI" id="CHEBI:15378"/>
        <dbReference type="ChEBI" id="CHEBI:33019"/>
        <dbReference type="ChEBI" id="CHEBI:58053"/>
        <dbReference type="ChEBI" id="CHEBI:61402"/>
        <dbReference type="EC" id="3.6.1.66"/>
    </reaction>
</comment>
<dbReference type="GO" id="GO:0000166">
    <property type="term" value="F:nucleotide binding"/>
    <property type="evidence" value="ECO:0007669"/>
    <property type="project" value="UniProtKB-KW"/>
</dbReference>
<feature type="binding site" evidence="10">
    <location>
        <begin position="148"/>
        <end position="151"/>
    </location>
    <ligand>
        <name>substrate</name>
    </ligand>
</feature>
<evidence type="ECO:0000256" key="9">
    <source>
        <dbReference type="ARBA" id="ARBA00052017"/>
    </source>
</evidence>
<evidence type="ECO:0000256" key="5">
    <source>
        <dbReference type="ARBA" id="ARBA00022801"/>
    </source>
</evidence>
<dbReference type="GO" id="GO:0017111">
    <property type="term" value="F:ribonucleoside triphosphate phosphatase activity"/>
    <property type="evidence" value="ECO:0007669"/>
    <property type="project" value="InterPro"/>
</dbReference>
<evidence type="ECO:0000256" key="1">
    <source>
        <dbReference type="ARBA" id="ARBA00008023"/>
    </source>
</evidence>
<evidence type="ECO:0000256" key="6">
    <source>
        <dbReference type="ARBA" id="ARBA00022842"/>
    </source>
</evidence>
<sequence>MELIFATHNPNKLEEIQAMMPGGIKLLSLEDVGLHDEIPETASTIAENAVLKTDYVRKRLNKPVFADDTGLIIPALNGAPGVRSARYAGENRDSNDNIDLVLKNLKGKQDRSAHFLTVISLYLNGVQHLFEGICTGEILEHRTGNNGFGYDPVFQPDGFSQSFAEMDLQEKAAISHRGKAFQKMVQFLETLNIDN</sequence>
<comment type="catalytic activity">
    <reaction evidence="8 10">
        <text>dITP + H2O = dIMP + diphosphate + H(+)</text>
        <dbReference type="Rhea" id="RHEA:28342"/>
        <dbReference type="ChEBI" id="CHEBI:15377"/>
        <dbReference type="ChEBI" id="CHEBI:15378"/>
        <dbReference type="ChEBI" id="CHEBI:33019"/>
        <dbReference type="ChEBI" id="CHEBI:61194"/>
        <dbReference type="ChEBI" id="CHEBI:61382"/>
        <dbReference type="EC" id="3.6.1.66"/>
    </reaction>
</comment>
<dbReference type="PANTHER" id="PTHR11067">
    <property type="entry name" value="INOSINE TRIPHOSPHATE PYROPHOSPHATASE/HAM1 PROTEIN"/>
    <property type="match status" value="1"/>
</dbReference>
<evidence type="ECO:0000256" key="3">
    <source>
        <dbReference type="ARBA" id="ARBA00022723"/>
    </source>
</evidence>
<keyword evidence="4 10" id="KW-0547">Nucleotide-binding</keyword>
<evidence type="ECO:0000256" key="11">
    <source>
        <dbReference type="RuleBase" id="RU003781"/>
    </source>
</evidence>
<keyword evidence="13" id="KW-1185">Reference proteome</keyword>
<dbReference type="EC" id="3.6.1.66" evidence="10"/>
<evidence type="ECO:0000313" key="13">
    <source>
        <dbReference type="Proteomes" id="UP000031760"/>
    </source>
</evidence>
<comment type="catalytic activity">
    <reaction evidence="9 10">
        <text>XTP + H2O = XMP + diphosphate + H(+)</text>
        <dbReference type="Rhea" id="RHEA:28610"/>
        <dbReference type="ChEBI" id="CHEBI:15377"/>
        <dbReference type="ChEBI" id="CHEBI:15378"/>
        <dbReference type="ChEBI" id="CHEBI:33019"/>
        <dbReference type="ChEBI" id="CHEBI:57464"/>
        <dbReference type="ChEBI" id="CHEBI:61314"/>
        <dbReference type="EC" id="3.6.1.66"/>
    </reaction>
</comment>
<dbReference type="NCBIfam" id="TIGR00042">
    <property type="entry name" value="RdgB/HAM1 family non-canonical purine NTP pyrophosphatase"/>
    <property type="match status" value="1"/>
</dbReference>
<reference evidence="12 13" key="1">
    <citation type="journal article" date="2014" name="Proc. Natl. Acad. Sci. U.S.A.">
        <title>Functional characterization of flavobacteria rhodopsins reveals a unique class of light-driven chloride pump in bacteria.</title>
        <authorList>
            <person name="Yoshizawa S."/>
            <person name="Kumagai Y."/>
            <person name="Kim H."/>
            <person name="Ogura Y."/>
            <person name="Hayashi T."/>
            <person name="Iwasaki W."/>
            <person name="DeLong E.F."/>
            <person name="Kogure K."/>
        </authorList>
    </citation>
    <scope>NUCLEOTIDE SEQUENCE [LARGE SCALE GENOMIC DNA]</scope>
    <source>
        <strain evidence="12 13">S1-08</strain>
    </source>
</reference>
<comment type="cofactor">
    <cofactor evidence="10">
        <name>Mg(2+)</name>
        <dbReference type="ChEBI" id="CHEBI:18420"/>
    </cofactor>
    <text evidence="10">Binds 1 Mg(2+) ion per subunit.</text>
</comment>
<evidence type="ECO:0000256" key="8">
    <source>
        <dbReference type="ARBA" id="ARBA00051875"/>
    </source>
</evidence>
<dbReference type="InterPro" id="IPR020922">
    <property type="entry name" value="dITP/XTP_pyrophosphatase"/>
</dbReference>
<dbReference type="KEGG" id="nmf:NMS_2686"/>
<feature type="binding site" evidence="10">
    <location>
        <begin position="176"/>
        <end position="177"/>
    </location>
    <ligand>
        <name>substrate</name>
    </ligand>
</feature>
<evidence type="ECO:0000256" key="7">
    <source>
        <dbReference type="ARBA" id="ARBA00023080"/>
    </source>
</evidence>
<dbReference type="GO" id="GO:0035870">
    <property type="term" value="F:dITP diphosphatase activity"/>
    <property type="evidence" value="ECO:0007669"/>
    <property type="project" value="UniProtKB-UniRule"/>
</dbReference>
<feature type="binding site" evidence="10">
    <location>
        <position position="68"/>
    </location>
    <ligand>
        <name>Mg(2+)</name>
        <dbReference type="ChEBI" id="CHEBI:18420"/>
    </ligand>
</feature>
<comment type="similarity">
    <text evidence="1 10 11">Belongs to the HAM1 NTPase family.</text>
</comment>
<feature type="binding site" evidence="10">
    <location>
        <begin position="7"/>
        <end position="12"/>
    </location>
    <ligand>
        <name>substrate</name>
    </ligand>
</feature>
<dbReference type="GO" id="GO:0036220">
    <property type="term" value="F:ITP diphosphatase activity"/>
    <property type="evidence" value="ECO:0007669"/>
    <property type="project" value="UniProtKB-UniRule"/>
</dbReference>